<protein>
    <submittedName>
        <fullName evidence="1">Uncharacterized protein</fullName>
    </submittedName>
</protein>
<sequence length="117" mass="12899">MYRFPQGKENRARHKIWETKPKRADWKPTSSARLCEREVAIATIGSTGTSTQSGGVPADAAGMIETSGLGKRRSHTSGLLCTTPQHMLRPEGPTPVKRKSIRTLIGYLTDTRPLQLL</sequence>
<dbReference type="Proteomes" id="UP000805193">
    <property type="component" value="Unassembled WGS sequence"/>
</dbReference>
<gene>
    <name evidence="1" type="ORF">HPB47_022998</name>
</gene>
<keyword evidence="2" id="KW-1185">Reference proteome</keyword>
<comment type="caution">
    <text evidence="1">The sequence shown here is derived from an EMBL/GenBank/DDBJ whole genome shotgun (WGS) entry which is preliminary data.</text>
</comment>
<evidence type="ECO:0000313" key="2">
    <source>
        <dbReference type="Proteomes" id="UP000805193"/>
    </source>
</evidence>
<evidence type="ECO:0000313" key="1">
    <source>
        <dbReference type="EMBL" id="KAG0430101.1"/>
    </source>
</evidence>
<organism evidence="1 2">
    <name type="scientific">Ixodes persulcatus</name>
    <name type="common">Taiga tick</name>
    <dbReference type="NCBI Taxonomy" id="34615"/>
    <lineage>
        <taxon>Eukaryota</taxon>
        <taxon>Metazoa</taxon>
        <taxon>Ecdysozoa</taxon>
        <taxon>Arthropoda</taxon>
        <taxon>Chelicerata</taxon>
        <taxon>Arachnida</taxon>
        <taxon>Acari</taxon>
        <taxon>Parasitiformes</taxon>
        <taxon>Ixodida</taxon>
        <taxon>Ixodoidea</taxon>
        <taxon>Ixodidae</taxon>
        <taxon>Ixodinae</taxon>
        <taxon>Ixodes</taxon>
    </lineage>
</organism>
<name>A0AC60Q8M3_IXOPE</name>
<dbReference type="EMBL" id="JABSTQ010009353">
    <property type="protein sequence ID" value="KAG0430101.1"/>
    <property type="molecule type" value="Genomic_DNA"/>
</dbReference>
<reference evidence="1 2" key="1">
    <citation type="journal article" date="2020" name="Cell">
        <title>Large-Scale Comparative Analyses of Tick Genomes Elucidate Their Genetic Diversity and Vector Capacities.</title>
        <authorList>
            <consortium name="Tick Genome and Microbiome Consortium (TIGMIC)"/>
            <person name="Jia N."/>
            <person name="Wang J."/>
            <person name="Shi W."/>
            <person name="Du L."/>
            <person name="Sun Y."/>
            <person name="Zhan W."/>
            <person name="Jiang J.F."/>
            <person name="Wang Q."/>
            <person name="Zhang B."/>
            <person name="Ji P."/>
            <person name="Bell-Sakyi L."/>
            <person name="Cui X.M."/>
            <person name="Yuan T.T."/>
            <person name="Jiang B.G."/>
            <person name="Yang W.F."/>
            <person name="Lam T.T."/>
            <person name="Chang Q.C."/>
            <person name="Ding S.J."/>
            <person name="Wang X.J."/>
            <person name="Zhu J.G."/>
            <person name="Ruan X.D."/>
            <person name="Zhao L."/>
            <person name="Wei J.T."/>
            <person name="Ye R.Z."/>
            <person name="Que T.C."/>
            <person name="Du C.H."/>
            <person name="Zhou Y.H."/>
            <person name="Cheng J.X."/>
            <person name="Dai P.F."/>
            <person name="Guo W.B."/>
            <person name="Han X.H."/>
            <person name="Huang E.J."/>
            <person name="Li L.F."/>
            <person name="Wei W."/>
            <person name="Gao Y.C."/>
            <person name="Liu J.Z."/>
            <person name="Shao H.Z."/>
            <person name="Wang X."/>
            <person name="Wang C.C."/>
            <person name="Yang T.C."/>
            <person name="Huo Q.B."/>
            <person name="Li W."/>
            <person name="Chen H.Y."/>
            <person name="Chen S.E."/>
            <person name="Zhou L.G."/>
            <person name="Ni X.B."/>
            <person name="Tian J.H."/>
            <person name="Sheng Y."/>
            <person name="Liu T."/>
            <person name="Pan Y.S."/>
            <person name="Xia L.Y."/>
            <person name="Li J."/>
            <person name="Zhao F."/>
            <person name="Cao W.C."/>
        </authorList>
    </citation>
    <scope>NUCLEOTIDE SEQUENCE [LARGE SCALE GENOMIC DNA]</scope>
    <source>
        <strain evidence="1">Iper-2018</strain>
    </source>
</reference>
<accession>A0AC60Q8M3</accession>
<proteinExistence type="predicted"/>